<dbReference type="CDD" id="cd14773">
    <property type="entry name" value="TrHb2_PhHbO-like_O"/>
    <property type="match status" value="1"/>
</dbReference>
<dbReference type="InterPro" id="IPR012292">
    <property type="entry name" value="Globin/Proto"/>
</dbReference>
<dbReference type="GO" id="GO:0019825">
    <property type="term" value="F:oxygen binding"/>
    <property type="evidence" value="ECO:0007669"/>
    <property type="project" value="InterPro"/>
</dbReference>
<reference evidence="6 7" key="1">
    <citation type="submission" date="2019-07" db="EMBL/GenBank/DDBJ databases">
        <title>Tepidimonas alkaliphilus YIM 72238 draft genome.</title>
        <authorList>
            <person name="Da Costa M.S."/>
            <person name="Froufe H.J.C."/>
            <person name="Egas C."/>
            <person name="Albuquerque L."/>
        </authorList>
    </citation>
    <scope>NUCLEOTIDE SEQUENCE [LARGE SCALE GENOMIC DNA]</scope>
    <source>
        <strain evidence="6 7">YIM 72238</strain>
    </source>
</reference>
<dbReference type="PANTHER" id="PTHR47366:SF1">
    <property type="entry name" value="TWO-ON-TWO HEMOGLOBIN-3"/>
    <property type="match status" value="1"/>
</dbReference>
<evidence type="ECO:0000313" key="6">
    <source>
        <dbReference type="EMBL" id="TSE21680.1"/>
    </source>
</evidence>
<dbReference type="AlphaFoldDB" id="A0A554WDM1"/>
<gene>
    <name evidence="6" type="primary">glbO</name>
    <name evidence="6" type="ORF">Talka_00360</name>
</gene>
<protein>
    <submittedName>
        <fullName evidence="6">Hemoglobin GlbO</fullName>
    </submittedName>
</protein>
<dbReference type="Proteomes" id="UP000315736">
    <property type="component" value="Unassembled WGS sequence"/>
</dbReference>
<dbReference type="InterPro" id="IPR009050">
    <property type="entry name" value="Globin-like_sf"/>
</dbReference>
<dbReference type="InterPro" id="IPR044203">
    <property type="entry name" value="GlbO/GLB3-like"/>
</dbReference>
<keyword evidence="7" id="KW-1185">Reference proteome</keyword>
<dbReference type="RefSeq" id="WP_143889378.1">
    <property type="nucleotide sequence ID" value="NZ_VJNB01000001.1"/>
</dbReference>
<keyword evidence="4" id="KW-0408">Iron</keyword>
<dbReference type="SUPFAM" id="SSF46458">
    <property type="entry name" value="Globin-like"/>
    <property type="match status" value="1"/>
</dbReference>
<dbReference type="GO" id="GO:0005344">
    <property type="term" value="F:oxygen carrier activity"/>
    <property type="evidence" value="ECO:0007669"/>
    <property type="project" value="InterPro"/>
</dbReference>
<dbReference type="Pfam" id="PF01152">
    <property type="entry name" value="Bac_globin"/>
    <property type="match status" value="1"/>
</dbReference>
<proteinExistence type="inferred from homology"/>
<sequence>MNPSPTTPYAALGGEPAVRRLVHRFYDLMEELPEAQDVRRMHPPSLAHARQSLFEFLSGWLGGPPLYVQKRGHPRLRMRHLAFAIGPRERDQWMLCMRLALAEEVADEGLRHALTEALQQLADHMVNVTPAAA</sequence>
<keyword evidence="3" id="KW-0479">Metal-binding</keyword>
<evidence type="ECO:0000256" key="5">
    <source>
        <dbReference type="ARBA" id="ARBA00034496"/>
    </source>
</evidence>
<evidence type="ECO:0000313" key="7">
    <source>
        <dbReference type="Proteomes" id="UP000315736"/>
    </source>
</evidence>
<keyword evidence="1" id="KW-0813">Transport</keyword>
<dbReference type="OrthoDB" id="9790913at2"/>
<evidence type="ECO:0000256" key="2">
    <source>
        <dbReference type="ARBA" id="ARBA00022617"/>
    </source>
</evidence>
<dbReference type="GO" id="GO:0046872">
    <property type="term" value="F:metal ion binding"/>
    <property type="evidence" value="ECO:0007669"/>
    <property type="project" value="UniProtKB-KW"/>
</dbReference>
<organism evidence="6 7">
    <name type="scientific">Tepidimonas alkaliphilus</name>
    <dbReference type="NCBI Taxonomy" id="2588942"/>
    <lineage>
        <taxon>Bacteria</taxon>
        <taxon>Pseudomonadati</taxon>
        <taxon>Pseudomonadota</taxon>
        <taxon>Betaproteobacteria</taxon>
        <taxon>Burkholderiales</taxon>
        <taxon>Tepidimonas</taxon>
    </lineage>
</organism>
<comment type="similarity">
    <text evidence="5">Belongs to the truncated hemoglobin family. Group II subfamily.</text>
</comment>
<dbReference type="Gene3D" id="1.10.490.10">
    <property type="entry name" value="Globins"/>
    <property type="match status" value="1"/>
</dbReference>
<dbReference type="EMBL" id="VJNB01000001">
    <property type="protein sequence ID" value="TSE21680.1"/>
    <property type="molecule type" value="Genomic_DNA"/>
</dbReference>
<dbReference type="InterPro" id="IPR001486">
    <property type="entry name" value="Hemoglobin_trunc"/>
</dbReference>
<keyword evidence="2" id="KW-0349">Heme</keyword>
<evidence type="ECO:0000256" key="4">
    <source>
        <dbReference type="ARBA" id="ARBA00023004"/>
    </source>
</evidence>
<dbReference type="PANTHER" id="PTHR47366">
    <property type="entry name" value="TWO-ON-TWO HEMOGLOBIN-3"/>
    <property type="match status" value="1"/>
</dbReference>
<dbReference type="GO" id="GO:0020037">
    <property type="term" value="F:heme binding"/>
    <property type="evidence" value="ECO:0007669"/>
    <property type="project" value="InterPro"/>
</dbReference>
<evidence type="ECO:0000256" key="3">
    <source>
        <dbReference type="ARBA" id="ARBA00022723"/>
    </source>
</evidence>
<accession>A0A554WDM1</accession>
<name>A0A554WDM1_9BURK</name>
<evidence type="ECO:0000256" key="1">
    <source>
        <dbReference type="ARBA" id="ARBA00022448"/>
    </source>
</evidence>
<comment type="caution">
    <text evidence="6">The sequence shown here is derived from an EMBL/GenBank/DDBJ whole genome shotgun (WGS) entry which is preliminary data.</text>
</comment>